<dbReference type="PROSITE" id="PS50943">
    <property type="entry name" value="HTH_CROC1"/>
    <property type="match status" value="1"/>
</dbReference>
<dbReference type="Gene3D" id="1.25.40.10">
    <property type="entry name" value="Tetratricopeptide repeat domain"/>
    <property type="match status" value="2"/>
</dbReference>
<dbReference type="Gene3D" id="1.10.260.40">
    <property type="entry name" value="lambda repressor-like DNA-binding domains"/>
    <property type="match status" value="1"/>
</dbReference>
<dbReference type="AlphaFoldDB" id="A0A8H9IPB4"/>
<evidence type="ECO:0000313" key="2">
    <source>
        <dbReference type="EMBL" id="GHF33078.1"/>
    </source>
</evidence>
<organism evidence="2 3">
    <name type="scientific">Amycolatopsis bartoniae</name>
    <dbReference type="NCBI Taxonomy" id="941986"/>
    <lineage>
        <taxon>Bacteria</taxon>
        <taxon>Bacillati</taxon>
        <taxon>Actinomycetota</taxon>
        <taxon>Actinomycetes</taxon>
        <taxon>Pseudonocardiales</taxon>
        <taxon>Pseudonocardiaceae</taxon>
        <taxon>Amycolatopsis</taxon>
    </lineage>
</organism>
<dbReference type="InterPro" id="IPR027417">
    <property type="entry name" value="P-loop_NTPase"/>
</dbReference>
<gene>
    <name evidence="2" type="ORF">GCM10017566_02110</name>
</gene>
<evidence type="ECO:0000313" key="3">
    <source>
        <dbReference type="Proteomes" id="UP000658656"/>
    </source>
</evidence>
<sequence length="794" mass="84636">MDGSGNDAGPAFGELLRRHRHSAGLTQSELAEAAGISVRALSNLERGRARTAQRRSTEVLADALGLAGGERAAFLAAARGGRRRPPEPVPAGAVLGAPPPAVADLVGRARELDLLSEAADDAARTPGGVVVSVVGQPGVGKTALVQSAAHRLGKRFPHGFLSLDLRGMDDQPVTPRAALESLLRALGVPAAQIPASDGEQSALYRSLLAGRRLLVVLDNAADEAQVRPLLPVTTGCLTLVTCRRALAGLESARWLRLSPLVPGDATALVESIIGAERVAAEPEPAAELVELCGHLPLAVRIAGNRLASRPDWSLAYLVEQLRDEQTRLAALAAGDLGVRPAFEISHRRLSPAARLVFRRAAVVSGPDFGAELAAVATGLAAVEVRAHLDELVDANLLVPAVTPGRYTYHDLIRLYATERFEAEEDARQAGEVRARVQDHLITTAVEAGGLFLPVARAERAGRFASRDEAGAWLDAEAGNWLAAQRNAARAGDQRAVLDLAQALHWFSDERIQQLPWDEVAELGLAAARALGDRPREAAMLNSLGWVRYYCLGDNETGREVLEQALALSGELGDRPQQTWALAYLGSVLMRLGRSAEGLDHIRRAVAMSDELGFWLGQATIRNALGQILCAVGRAGEGLAVHRAVLADAELTREQADPDSYRMVRSFTLQLIGRALEALEEWPQAGEAFANARALFAAAALPLQEADAALHEAIAWRRAGRDADALAPLRFALSVFTGVLNRWERAQALAELAELLAHRGGTTETTEAAEHRREALALCEALGTARARELAARLT</sequence>
<name>A0A8H9IPB4_9PSEU</name>
<dbReference type="GO" id="GO:0003677">
    <property type="term" value="F:DNA binding"/>
    <property type="evidence" value="ECO:0007669"/>
    <property type="project" value="InterPro"/>
</dbReference>
<dbReference type="InterPro" id="IPR010982">
    <property type="entry name" value="Lambda_DNA-bd_dom_sf"/>
</dbReference>
<dbReference type="OrthoDB" id="7628974at2"/>
<dbReference type="GO" id="GO:0043531">
    <property type="term" value="F:ADP binding"/>
    <property type="evidence" value="ECO:0007669"/>
    <property type="project" value="InterPro"/>
</dbReference>
<dbReference type="InterPro" id="IPR041664">
    <property type="entry name" value="AAA_16"/>
</dbReference>
<dbReference type="SUPFAM" id="SSF48452">
    <property type="entry name" value="TPR-like"/>
    <property type="match status" value="2"/>
</dbReference>
<dbReference type="SUPFAM" id="SSF47413">
    <property type="entry name" value="lambda repressor-like DNA-binding domains"/>
    <property type="match status" value="1"/>
</dbReference>
<dbReference type="CDD" id="cd00093">
    <property type="entry name" value="HTH_XRE"/>
    <property type="match status" value="1"/>
</dbReference>
<feature type="domain" description="HTH cro/C1-type" evidence="1">
    <location>
        <begin position="16"/>
        <end position="50"/>
    </location>
</feature>
<dbReference type="EMBL" id="BNAV01000001">
    <property type="protein sequence ID" value="GHF33078.1"/>
    <property type="molecule type" value="Genomic_DNA"/>
</dbReference>
<protein>
    <recommendedName>
        <fullName evidence="1">HTH cro/C1-type domain-containing protein</fullName>
    </recommendedName>
</protein>
<dbReference type="Pfam" id="PF13560">
    <property type="entry name" value="HTH_31"/>
    <property type="match status" value="1"/>
</dbReference>
<dbReference type="Gene3D" id="3.40.50.300">
    <property type="entry name" value="P-loop containing nucleotide triphosphate hydrolases"/>
    <property type="match status" value="1"/>
</dbReference>
<dbReference type="RefSeq" id="WP_145937324.1">
    <property type="nucleotide sequence ID" value="NZ_BNAV01000001.1"/>
</dbReference>
<reference evidence="2" key="2">
    <citation type="submission" date="2020-09" db="EMBL/GenBank/DDBJ databases">
        <authorList>
            <person name="Sun Q."/>
            <person name="Zhou Y."/>
        </authorList>
    </citation>
    <scope>NUCLEOTIDE SEQUENCE</scope>
    <source>
        <strain evidence="2">CGMCC 4.7679</strain>
    </source>
</reference>
<dbReference type="Pfam" id="PF13191">
    <property type="entry name" value="AAA_16"/>
    <property type="match status" value="1"/>
</dbReference>
<dbReference type="InterPro" id="IPR011990">
    <property type="entry name" value="TPR-like_helical_dom_sf"/>
</dbReference>
<dbReference type="SUPFAM" id="SSF52540">
    <property type="entry name" value="P-loop containing nucleoside triphosphate hydrolases"/>
    <property type="match status" value="1"/>
</dbReference>
<comment type="caution">
    <text evidence="2">The sequence shown here is derived from an EMBL/GenBank/DDBJ whole genome shotgun (WGS) entry which is preliminary data.</text>
</comment>
<evidence type="ECO:0000259" key="1">
    <source>
        <dbReference type="PROSITE" id="PS50943"/>
    </source>
</evidence>
<dbReference type="InterPro" id="IPR001387">
    <property type="entry name" value="Cro/C1-type_HTH"/>
</dbReference>
<proteinExistence type="predicted"/>
<dbReference type="PRINTS" id="PR00364">
    <property type="entry name" value="DISEASERSIST"/>
</dbReference>
<keyword evidence="3" id="KW-1185">Reference proteome</keyword>
<dbReference type="PANTHER" id="PTHR47691">
    <property type="entry name" value="REGULATOR-RELATED"/>
    <property type="match status" value="1"/>
</dbReference>
<accession>A0A8H9IPB4</accession>
<reference evidence="2" key="1">
    <citation type="journal article" date="2014" name="Int. J. Syst. Evol. Microbiol.">
        <title>Complete genome sequence of Corynebacterium casei LMG S-19264T (=DSM 44701T), isolated from a smear-ripened cheese.</title>
        <authorList>
            <consortium name="US DOE Joint Genome Institute (JGI-PGF)"/>
            <person name="Walter F."/>
            <person name="Albersmeier A."/>
            <person name="Kalinowski J."/>
            <person name="Ruckert C."/>
        </authorList>
    </citation>
    <scope>NUCLEOTIDE SEQUENCE</scope>
    <source>
        <strain evidence="2">CGMCC 4.7679</strain>
    </source>
</reference>
<dbReference type="SMART" id="SM00530">
    <property type="entry name" value="HTH_XRE"/>
    <property type="match status" value="1"/>
</dbReference>
<dbReference type="Proteomes" id="UP000658656">
    <property type="component" value="Unassembled WGS sequence"/>
</dbReference>
<dbReference type="PANTHER" id="PTHR47691:SF3">
    <property type="entry name" value="HTH-TYPE TRANSCRIPTIONAL REGULATOR RV0890C-RELATED"/>
    <property type="match status" value="1"/>
</dbReference>